<dbReference type="GeneID" id="34554659"/>
<comment type="caution">
    <text evidence="2">The sequence shown here is derived from an EMBL/GenBank/DDBJ whole genome shotgun (WGS) entry which is preliminary data.</text>
</comment>
<organism evidence="2 3">
    <name type="scientific">Colletotrichum orchidophilum</name>
    <dbReference type="NCBI Taxonomy" id="1209926"/>
    <lineage>
        <taxon>Eukaryota</taxon>
        <taxon>Fungi</taxon>
        <taxon>Dikarya</taxon>
        <taxon>Ascomycota</taxon>
        <taxon>Pezizomycotina</taxon>
        <taxon>Sordariomycetes</taxon>
        <taxon>Hypocreomycetidae</taxon>
        <taxon>Glomerellales</taxon>
        <taxon>Glomerellaceae</taxon>
        <taxon>Colletotrichum</taxon>
    </lineage>
</organism>
<feature type="chain" id="PRO_5009603125" evidence="1">
    <location>
        <begin position="20"/>
        <end position="111"/>
    </location>
</feature>
<feature type="signal peptide" evidence="1">
    <location>
        <begin position="1"/>
        <end position="19"/>
    </location>
</feature>
<reference evidence="2 3" key="1">
    <citation type="submission" date="2016-09" db="EMBL/GenBank/DDBJ databases">
        <authorList>
            <person name="Capua I."/>
            <person name="De Benedictis P."/>
            <person name="Joannis T."/>
            <person name="Lombin L.H."/>
            <person name="Cattoli G."/>
        </authorList>
    </citation>
    <scope>NUCLEOTIDE SEQUENCE [LARGE SCALE GENOMIC DNA]</scope>
    <source>
        <strain evidence="2 3">IMI 309357</strain>
    </source>
</reference>
<keyword evidence="1" id="KW-0732">Signal</keyword>
<evidence type="ECO:0000313" key="3">
    <source>
        <dbReference type="Proteomes" id="UP000176998"/>
    </source>
</evidence>
<dbReference type="RefSeq" id="XP_022480248.1">
    <property type="nucleotide sequence ID" value="XM_022613149.1"/>
</dbReference>
<dbReference type="Proteomes" id="UP000176998">
    <property type="component" value="Unassembled WGS sequence"/>
</dbReference>
<proteinExistence type="predicted"/>
<dbReference type="EMBL" id="MJBS01000008">
    <property type="protein sequence ID" value="OHF03110.1"/>
    <property type="molecule type" value="Genomic_DNA"/>
</dbReference>
<evidence type="ECO:0000313" key="2">
    <source>
        <dbReference type="EMBL" id="OHF03110.1"/>
    </source>
</evidence>
<dbReference type="AlphaFoldDB" id="A0A1G4BNS5"/>
<evidence type="ECO:0000256" key="1">
    <source>
        <dbReference type="SAM" id="SignalP"/>
    </source>
</evidence>
<gene>
    <name evidence="2" type="ORF">CORC01_01494</name>
</gene>
<keyword evidence="3" id="KW-1185">Reference proteome</keyword>
<accession>A0A1G4BNS5</accession>
<dbReference type="OrthoDB" id="4808771at2759"/>
<sequence>MQFPTFAILATIMIAGAGASPTAKNNPTAKSKTTTYVTDGYSSVCMNGTTDAKGKKGAKGTKTANLFCSGNHNVCPKGKKDTFDDTATKKNEAACKGEVFLQQCTQTIACV</sequence>
<protein>
    <submittedName>
        <fullName evidence="2">Uncharacterized protein</fullName>
    </submittedName>
</protein>
<name>A0A1G4BNS5_9PEZI</name>